<proteinExistence type="predicted"/>
<dbReference type="PANTHER" id="PTHR44943">
    <property type="entry name" value="CELLULOSE SYNTHASE OPERON PROTEIN C"/>
    <property type="match status" value="1"/>
</dbReference>
<dbReference type="SMART" id="SM00028">
    <property type="entry name" value="TPR"/>
    <property type="match status" value="7"/>
</dbReference>
<dbReference type="Pfam" id="PF13414">
    <property type="entry name" value="TPR_11"/>
    <property type="match status" value="1"/>
</dbReference>
<keyword evidence="2 3" id="KW-0802">TPR repeat</keyword>
<organism evidence="4 5">
    <name type="scientific">Phormidium tenue FACHB-1050</name>
    <dbReference type="NCBI Taxonomy" id="2692857"/>
    <lineage>
        <taxon>Bacteria</taxon>
        <taxon>Bacillati</taxon>
        <taxon>Cyanobacteriota</taxon>
        <taxon>Cyanophyceae</taxon>
        <taxon>Oscillatoriophycideae</taxon>
        <taxon>Oscillatoriales</taxon>
        <taxon>Oscillatoriaceae</taxon>
        <taxon>Phormidium</taxon>
    </lineage>
</organism>
<dbReference type="PROSITE" id="PS50293">
    <property type="entry name" value="TPR_REGION"/>
    <property type="match status" value="1"/>
</dbReference>
<dbReference type="InterPro" id="IPR051685">
    <property type="entry name" value="Ycf3/AcsC/BcsC/TPR_MFPF"/>
</dbReference>
<feature type="repeat" description="TPR" evidence="3">
    <location>
        <begin position="312"/>
        <end position="345"/>
    </location>
</feature>
<comment type="caution">
    <text evidence="4">The sequence shown here is derived from an EMBL/GenBank/DDBJ whole genome shotgun (WGS) entry which is preliminary data.</text>
</comment>
<dbReference type="InterPro" id="IPR011990">
    <property type="entry name" value="TPR-like_helical_dom_sf"/>
</dbReference>
<dbReference type="PANTHER" id="PTHR44943:SF8">
    <property type="entry name" value="TPR REPEAT-CONTAINING PROTEIN MJ0263"/>
    <property type="match status" value="1"/>
</dbReference>
<dbReference type="Gene3D" id="1.25.40.10">
    <property type="entry name" value="Tetratricopeptide repeat domain"/>
    <property type="match status" value="4"/>
</dbReference>
<evidence type="ECO:0000256" key="2">
    <source>
        <dbReference type="ARBA" id="ARBA00022803"/>
    </source>
</evidence>
<dbReference type="RefSeq" id="WP_190578456.1">
    <property type="nucleotide sequence ID" value="NZ_CAWPQU010000009.1"/>
</dbReference>
<name>A0ABR8CCG3_9CYAN</name>
<keyword evidence="5" id="KW-1185">Reference proteome</keyword>
<feature type="repeat" description="TPR" evidence="3">
    <location>
        <begin position="93"/>
        <end position="126"/>
    </location>
</feature>
<reference evidence="4 5" key="1">
    <citation type="journal article" date="2020" name="ISME J.">
        <title>Comparative genomics reveals insights into cyanobacterial evolution and habitat adaptation.</title>
        <authorList>
            <person name="Chen M.Y."/>
            <person name="Teng W.K."/>
            <person name="Zhao L."/>
            <person name="Hu C.X."/>
            <person name="Zhou Y.K."/>
            <person name="Han B.P."/>
            <person name="Song L.R."/>
            <person name="Shu W.S."/>
        </authorList>
    </citation>
    <scope>NUCLEOTIDE SEQUENCE [LARGE SCALE GENOMIC DNA]</scope>
    <source>
        <strain evidence="4 5">FACHB-1050</strain>
    </source>
</reference>
<accession>A0ABR8CCG3</accession>
<dbReference type="InterPro" id="IPR019734">
    <property type="entry name" value="TPR_rpt"/>
</dbReference>
<gene>
    <name evidence="4" type="ORF">H6G05_12340</name>
</gene>
<feature type="repeat" description="TPR" evidence="3">
    <location>
        <begin position="127"/>
        <end position="160"/>
    </location>
</feature>
<dbReference type="SUPFAM" id="SSF48452">
    <property type="entry name" value="TPR-like"/>
    <property type="match status" value="2"/>
</dbReference>
<protein>
    <submittedName>
        <fullName evidence="4">Tetratricopeptide repeat protein</fullName>
    </submittedName>
</protein>
<dbReference type="PROSITE" id="PS50005">
    <property type="entry name" value="TPR"/>
    <property type="match status" value="4"/>
</dbReference>
<evidence type="ECO:0000256" key="1">
    <source>
        <dbReference type="ARBA" id="ARBA00022737"/>
    </source>
</evidence>
<evidence type="ECO:0000313" key="4">
    <source>
        <dbReference type="EMBL" id="MBD2317630.1"/>
    </source>
</evidence>
<evidence type="ECO:0000256" key="3">
    <source>
        <dbReference type="PROSITE-ProRule" id="PRU00339"/>
    </source>
</evidence>
<evidence type="ECO:0000313" key="5">
    <source>
        <dbReference type="Proteomes" id="UP000618445"/>
    </source>
</evidence>
<keyword evidence="1" id="KW-0677">Repeat</keyword>
<feature type="repeat" description="TPR" evidence="3">
    <location>
        <begin position="364"/>
        <end position="397"/>
    </location>
</feature>
<dbReference type="Pfam" id="PF13181">
    <property type="entry name" value="TPR_8"/>
    <property type="match status" value="2"/>
</dbReference>
<dbReference type="EMBL" id="JACJQY010000017">
    <property type="protein sequence ID" value="MBD2317630.1"/>
    <property type="molecule type" value="Genomic_DNA"/>
</dbReference>
<sequence>MQKFTPKKTNSLVPIPCTIFLELVLAATILNCPQFLQSVQAQHSSQASSTLLSQAGNDTSVWNKNDRESFKFEQYRQAFEEHDKASRIKPNDPVVWKKRGDALRNLGRYLEAANSYDKATQLKPNDPIIWQNLGLALYRRGYYQDAIDAYKKAVELNPDAADALNWLGNSLREAGNYQKDLGRNQEALKLYQEADSAYSKAIKLPRQFGNSEYLYNRSLALRQQGLVFDRMGQKEDAKKLYTQALDSLNKSILRQPNPLRLYQRARFLIDLERYTEVLLILDNALKLASGDIQLRVSPFDLSEADISTVRISRVWHLKGVTLFRDRRYLEAFEAFNQAVKLNAYSLVTRVDFDWVKIDKDLDAQNSWFGIGASLAELGRDKEALNALNKAIELQSDYTEAIELRNELLRSKKE</sequence>
<dbReference type="Proteomes" id="UP000618445">
    <property type="component" value="Unassembled WGS sequence"/>
</dbReference>
<dbReference type="Pfam" id="PF13431">
    <property type="entry name" value="TPR_17"/>
    <property type="match status" value="1"/>
</dbReference>